<evidence type="ECO:0000256" key="2">
    <source>
        <dbReference type="ARBA" id="ARBA00023043"/>
    </source>
</evidence>
<dbReference type="PRINTS" id="PR01415">
    <property type="entry name" value="ANKYRIN"/>
</dbReference>
<feature type="repeat" description="ANK" evidence="3">
    <location>
        <begin position="565"/>
        <end position="593"/>
    </location>
</feature>
<gene>
    <name evidence="5" type="ORF">FGG08_004499</name>
</gene>
<dbReference type="Pfam" id="PF12796">
    <property type="entry name" value="Ank_2"/>
    <property type="match status" value="5"/>
</dbReference>
<feature type="compositionally biased region" description="Low complexity" evidence="4">
    <location>
        <begin position="57"/>
        <end position="68"/>
    </location>
</feature>
<dbReference type="PROSITE" id="PS50088">
    <property type="entry name" value="ANK_REPEAT"/>
    <property type="match status" value="13"/>
</dbReference>
<protein>
    <submittedName>
        <fullName evidence="5">Uncharacterized protein</fullName>
    </submittedName>
</protein>
<feature type="region of interest" description="Disordered" evidence="4">
    <location>
        <begin position="1254"/>
        <end position="1312"/>
    </location>
</feature>
<feature type="repeat" description="ANK" evidence="3">
    <location>
        <begin position="886"/>
        <end position="918"/>
    </location>
</feature>
<feature type="repeat" description="ANK" evidence="3">
    <location>
        <begin position="664"/>
        <end position="692"/>
    </location>
</feature>
<accession>A0A9P8HW96</accession>
<feature type="repeat" description="ANK" evidence="3">
    <location>
        <begin position="532"/>
        <end position="564"/>
    </location>
</feature>
<feature type="repeat" description="ANK" evidence="3">
    <location>
        <begin position="433"/>
        <end position="465"/>
    </location>
</feature>
<keyword evidence="1" id="KW-0677">Repeat</keyword>
<evidence type="ECO:0000313" key="6">
    <source>
        <dbReference type="Proteomes" id="UP000698800"/>
    </source>
</evidence>
<keyword evidence="2 3" id="KW-0040">ANK repeat</keyword>
<feature type="repeat" description="ANK" evidence="3">
    <location>
        <begin position="631"/>
        <end position="663"/>
    </location>
</feature>
<dbReference type="Gene3D" id="1.25.40.20">
    <property type="entry name" value="Ankyrin repeat-containing domain"/>
    <property type="match status" value="5"/>
</dbReference>
<evidence type="ECO:0000256" key="3">
    <source>
        <dbReference type="PROSITE-ProRule" id="PRU00023"/>
    </source>
</evidence>
<dbReference type="SUPFAM" id="SSF48403">
    <property type="entry name" value="Ankyrin repeat"/>
    <property type="match status" value="2"/>
</dbReference>
<dbReference type="SMART" id="SM00248">
    <property type="entry name" value="ANK"/>
    <property type="match status" value="16"/>
</dbReference>
<dbReference type="PANTHER" id="PTHR24126">
    <property type="entry name" value="ANKYRIN REPEAT, PH AND SEC7 DOMAIN CONTAINING PROTEIN SECG-RELATED"/>
    <property type="match status" value="1"/>
</dbReference>
<dbReference type="Pfam" id="PF13637">
    <property type="entry name" value="Ank_4"/>
    <property type="match status" value="1"/>
</dbReference>
<feature type="repeat" description="ANK" evidence="3">
    <location>
        <begin position="730"/>
        <end position="762"/>
    </location>
</feature>
<feature type="repeat" description="ANK" evidence="3">
    <location>
        <begin position="598"/>
        <end position="630"/>
    </location>
</feature>
<evidence type="ECO:0000256" key="1">
    <source>
        <dbReference type="ARBA" id="ARBA00022737"/>
    </source>
</evidence>
<dbReference type="OrthoDB" id="3557889at2759"/>
<dbReference type="EMBL" id="JAGHQL010000092">
    <property type="protein sequence ID" value="KAH0538908.1"/>
    <property type="molecule type" value="Genomic_DNA"/>
</dbReference>
<dbReference type="InterPro" id="IPR036770">
    <property type="entry name" value="Ankyrin_rpt-contain_sf"/>
</dbReference>
<dbReference type="Proteomes" id="UP000698800">
    <property type="component" value="Unassembled WGS sequence"/>
</dbReference>
<dbReference type="Pfam" id="PF00023">
    <property type="entry name" value="Ank"/>
    <property type="match status" value="1"/>
</dbReference>
<dbReference type="PANTHER" id="PTHR24126:SF14">
    <property type="entry name" value="ANK_REP_REGION DOMAIN-CONTAINING PROTEIN"/>
    <property type="match status" value="1"/>
</dbReference>
<feature type="repeat" description="ANK" evidence="3">
    <location>
        <begin position="763"/>
        <end position="795"/>
    </location>
</feature>
<dbReference type="PROSITE" id="PS50297">
    <property type="entry name" value="ANK_REP_REGION"/>
    <property type="match status" value="13"/>
</dbReference>
<proteinExistence type="predicted"/>
<organism evidence="5 6">
    <name type="scientific">Glutinoglossum americanum</name>
    <dbReference type="NCBI Taxonomy" id="1670608"/>
    <lineage>
        <taxon>Eukaryota</taxon>
        <taxon>Fungi</taxon>
        <taxon>Dikarya</taxon>
        <taxon>Ascomycota</taxon>
        <taxon>Pezizomycotina</taxon>
        <taxon>Geoglossomycetes</taxon>
        <taxon>Geoglossales</taxon>
        <taxon>Geoglossaceae</taxon>
        <taxon>Glutinoglossum</taxon>
    </lineage>
</organism>
<feature type="repeat" description="ANK" evidence="3">
    <location>
        <begin position="499"/>
        <end position="531"/>
    </location>
</feature>
<feature type="repeat" description="ANK" evidence="3">
    <location>
        <begin position="796"/>
        <end position="821"/>
    </location>
</feature>
<feature type="repeat" description="ANK" evidence="3">
    <location>
        <begin position="697"/>
        <end position="725"/>
    </location>
</feature>
<evidence type="ECO:0000313" key="5">
    <source>
        <dbReference type="EMBL" id="KAH0538908.1"/>
    </source>
</evidence>
<reference evidence="5" key="1">
    <citation type="submission" date="2021-03" db="EMBL/GenBank/DDBJ databases">
        <title>Comparative genomics and phylogenomic investigation of the class Geoglossomycetes provide insights into ecological specialization and systematics.</title>
        <authorList>
            <person name="Melie T."/>
            <person name="Pirro S."/>
            <person name="Miller A.N."/>
            <person name="Quandt A."/>
        </authorList>
    </citation>
    <scope>NUCLEOTIDE SEQUENCE</scope>
    <source>
        <strain evidence="5">GBOQ0MN5Z8</strain>
    </source>
</reference>
<name>A0A9P8HW96_9PEZI</name>
<feature type="compositionally biased region" description="Polar residues" evidence="4">
    <location>
        <begin position="1266"/>
        <end position="1280"/>
    </location>
</feature>
<sequence>MNYSHDIPGYAPEDYPMYLGGETRLAEEERPVPGALNFDEPGFLEDETMSGIDPPFSSDSDSASSYQSYEPNCPYRQGALQDLSLFDARKFRLVEEFPDGQVYTGDSFGGYSYIDVDETRECGEVCYCRRHNLAPDAFAFVAHKSPSGLTIYSDQLYSELVQVVDPVALQAEEADQRNTMNGLVLLKHYPELQAHLVALESQVALDSTYSLASDMSLLVNGFLTDGEIFKSFGYENLYEQGLLSFELWRVFQQAQIERDISALDEGFCAVDEELNIAGDRAAHHTPEPPPGRETEELGFDGLETGMEAKLSLEEPLEHSNMGAPPSPQIEGELSADVLPTIEPTTGLRARFLRSNRFWPRPRTSWNSESFNLLSKAKAGDEEAVRLLLNSGADVNGGASLRVPPLIFVARAGHKEMVRPLLSNRADVEDGAYSGNTPLAVAARAGHEGVVQLLLSNGADVDSRGYVGNIPLVAAARAGHEGVVQLLLSNGADVDSGGYVRDTPLVAAARAGHKEVVQLLLSNGASVDRTGRGRETPLITAARAGHKGVVQLLLSNGADVDSGGYVSDTPLVAAAGAGHEGVVQLLLSNGADVDGGGYASDTPLVAAARAGHEGVVQQLLGNGASVGRVRRGGETPLVAAAGADHKGVIQLLLNNGADVDGNVDVDDTPLVAAARAGHEGVVQLLLSNGASTNHVGWGGESPLGAAAGADHKGVIQLLLNNRADVDGNVYVRDTPLAAAARAGHKEVVQLLLSNGADVDGEGYVGDTPLVTAAGAGHEGVVQQLLGNGASVGRVRRGGETPLVAAARAGHEGVVRLLLSSGAIVGWVGRGGETPLDAASRAGHEGVVLLLQNTAREGRILIEAAGAGCEAAVRFLLENGADANLMIQGNTPLSTAAIRGYSSIVSLLLLWGADEQLASLVLIASRHQRSIWKQRLAEKLLKAASLRSSAMLSAGYSLERLRDPVGDFRPKSRGLDAAKVRKIRYLYEKFLEQHKILVRASEKSITSFRKMAERFRDHRELWAAGIRTLRGLCHNSQPGNPGDTIAFICIAKAIGEILKTDQGECISQVDKDFSRWEMLFSSGEDLGCYREAVLSMWGVTLSGSRAGAGHLFAAEALGYFQALASTLVRQARAAGLRLPTATRQSLADCEQAKDSILHSIRASNSANAYFVTRLHDTIGTALECEIIASFAGLKRLFTESANPNWLGCTEAEAQAVREKVQDACDYYEPVYTVQESYRAVEEYIGFKVHRTIVPTSRHAAQSAPVGRSENSPMGASPGNQSRHYGGTEGETHPTLTAAADTSDDDTTLEPTPAR</sequence>
<comment type="caution">
    <text evidence="5">The sequence shown here is derived from an EMBL/GenBank/DDBJ whole genome shotgun (WGS) entry which is preliminary data.</text>
</comment>
<feature type="region of interest" description="Disordered" evidence="4">
    <location>
        <begin position="47"/>
        <end position="68"/>
    </location>
</feature>
<feature type="repeat" description="ANK" evidence="3">
    <location>
        <begin position="466"/>
        <end position="498"/>
    </location>
</feature>
<dbReference type="InterPro" id="IPR002110">
    <property type="entry name" value="Ankyrin_rpt"/>
</dbReference>
<evidence type="ECO:0000256" key="4">
    <source>
        <dbReference type="SAM" id="MobiDB-lite"/>
    </source>
</evidence>
<keyword evidence="6" id="KW-1185">Reference proteome</keyword>